<sequence length="124" mass="14180">MDVWFGFQLNRKEPVYLQLVRRVKQLLVSGGLQDGELLPSRRETAARLEINPNTVQKAYKQLEDEGILSTDSGGSRVACPEDTRLRLREEWVREIGAEFVQNLQNLGFSFKDAVGLLSELWEES</sequence>
<evidence type="ECO:0000313" key="6">
    <source>
        <dbReference type="Proteomes" id="UP000824002"/>
    </source>
</evidence>
<evidence type="ECO:0000256" key="2">
    <source>
        <dbReference type="ARBA" id="ARBA00023125"/>
    </source>
</evidence>
<dbReference type="InterPro" id="IPR000524">
    <property type="entry name" value="Tscrpt_reg_HTH_GntR"/>
</dbReference>
<dbReference type="CDD" id="cd07377">
    <property type="entry name" value="WHTH_GntR"/>
    <property type="match status" value="1"/>
</dbReference>
<dbReference type="GO" id="GO:0003700">
    <property type="term" value="F:DNA-binding transcription factor activity"/>
    <property type="evidence" value="ECO:0007669"/>
    <property type="project" value="InterPro"/>
</dbReference>
<dbReference type="GO" id="GO:0003677">
    <property type="term" value="F:DNA binding"/>
    <property type="evidence" value="ECO:0007669"/>
    <property type="project" value="UniProtKB-KW"/>
</dbReference>
<accession>A0A9D1FN12</accession>
<dbReference type="InterPro" id="IPR036388">
    <property type="entry name" value="WH-like_DNA-bd_sf"/>
</dbReference>
<dbReference type="EMBL" id="DVJP01000054">
    <property type="protein sequence ID" value="HIS76846.1"/>
    <property type="molecule type" value="Genomic_DNA"/>
</dbReference>
<dbReference type="Proteomes" id="UP000824002">
    <property type="component" value="Unassembled WGS sequence"/>
</dbReference>
<comment type="caution">
    <text evidence="5">The sequence shown here is derived from an EMBL/GenBank/DDBJ whole genome shotgun (WGS) entry which is preliminary data.</text>
</comment>
<organism evidence="5 6">
    <name type="scientific">Candidatus Merdivicinus excrementipullorum</name>
    <dbReference type="NCBI Taxonomy" id="2840867"/>
    <lineage>
        <taxon>Bacteria</taxon>
        <taxon>Bacillati</taxon>
        <taxon>Bacillota</taxon>
        <taxon>Clostridia</taxon>
        <taxon>Eubacteriales</taxon>
        <taxon>Oscillospiraceae</taxon>
        <taxon>Oscillospiraceae incertae sedis</taxon>
        <taxon>Candidatus Merdivicinus</taxon>
    </lineage>
</organism>
<proteinExistence type="predicted"/>
<keyword evidence="1" id="KW-0805">Transcription regulation</keyword>
<dbReference type="PANTHER" id="PTHR38445:SF9">
    <property type="entry name" value="HTH-TYPE TRANSCRIPTIONAL REPRESSOR YTRA"/>
    <property type="match status" value="1"/>
</dbReference>
<keyword evidence="2" id="KW-0238">DNA-binding</keyword>
<keyword evidence="3" id="KW-0804">Transcription</keyword>
<reference evidence="5" key="2">
    <citation type="journal article" date="2021" name="PeerJ">
        <title>Extensive microbial diversity within the chicken gut microbiome revealed by metagenomics and culture.</title>
        <authorList>
            <person name="Gilroy R."/>
            <person name="Ravi A."/>
            <person name="Getino M."/>
            <person name="Pursley I."/>
            <person name="Horton D.L."/>
            <person name="Alikhan N.F."/>
            <person name="Baker D."/>
            <person name="Gharbi K."/>
            <person name="Hall N."/>
            <person name="Watson M."/>
            <person name="Adriaenssens E.M."/>
            <person name="Foster-Nyarko E."/>
            <person name="Jarju S."/>
            <person name="Secka A."/>
            <person name="Antonio M."/>
            <person name="Oren A."/>
            <person name="Chaudhuri R.R."/>
            <person name="La Ragione R."/>
            <person name="Hildebrand F."/>
            <person name="Pallen M.J."/>
        </authorList>
    </citation>
    <scope>NUCLEOTIDE SEQUENCE</scope>
    <source>
        <strain evidence="5">CHK199-13235</strain>
    </source>
</reference>
<protein>
    <submittedName>
        <fullName evidence="5">GntR family transcriptional regulator</fullName>
    </submittedName>
</protein>
<dbReference type="Gene3D" id="1.10.10.10">
    <property type="entry name" value="Winged helix-like DNA-binding domain superfamily/Winged helix DNA-binding domain"/>
    <property type="match status" value="1"/>
</dbReference>
<reference evidence="5" key="1">
    <citation type="submission" date="2020-10" db="EMBL/GenBank/DDBJ databases">
        <authorList>
            <person name="Gilroy R."/>
        </authorList>
    </citation>
    <scope>NUCLEOTIDE SEQUENCE</scope>
    <source>
        <strain evidence="5">CHK199-13235</strain>
    </source>
</reference>
<evidence type="ECO:0000256" key="1">
    <source>
        <dbReference type="ARBA" id="ARBA00023015"/>
    </source>
</evidence>
<evidence type="ECO:0000256" key="3">
    <source>
        <dbReference type="ARBA" id="ARBA00023163"/>
    </source>
</evidence>
<gene>
    <name evidence="5" type="ORF">IAB51_08565</name>
</gene>
<evidence type="ECO:0000259" key="4">
    <source>
        <dbReference type="PROSITE" id="PS50949"/>
    </source>
</evidence>
<dbReference type="Pfam" id="PF00392">
    <property type="entry name" value="GntR"/>
    <property type="match status" value="1"/>
</dbReference>
<dbReference type="PROSITE" id="PS50949">
    <property type="entry name" value="HTH_GNTR"/>
    <property type="match status" value="1"/>
</dbReference>
<dbReference type="PANTHER" id="PTHR38445">
    <property type="entry name" value="HTH-TYPE TRANSCRIPTIONAL REPRESSOR YTRA"/>
    <property type="match status" value="1"/>
</dbReference>
<dbReference type="SUPFAM" id="SSF46785">
    <property type="entry name" value="Winged helix' DNA-binding domain"/>
    <property type="match status" value="1"/>
</dbReference>
<dbReference type="AlphaFoldDB" id="A0A9D1FN12"/>
<feature type="domain" description="HTH gntR-type" evidence="4">
    <location>
        <begin position="13"/>
        <end position="80"/>
    </location>
</feature>
<evidence type="ECO:0000313" key="5">
    <source>
        <dbReference type="EMBL" id="HIS76846.1"/>
    </source>
</evidence>
<dbReference type="SMART" id="SM00345">
    <property type="entry name" value="HTH_GNTR"/>
    <property type="match status" value="1"/>
</dbReference>
<dbReference type="InterPro" id="IPR036390">
    <property type="entry name" value="WH_DNA-bd_sf"/>
</dbReference>
<name>A0A9D1FN12_9FIRM</name>